<proteinExistence type="predicted"/>
<name>A0A5J6MXT0_9PROT</name>
<dbReference type="InterPro" id="IPR010419">
    <property type="entry name" value="CO_DH_gsu"/>
</dbReference>
<dbReference type="KEGG" id="hadh:FRZ61_24200"/>
<accession>A0A5J6MXT0</accession>
<keyword evidence="1" id="KW-1133">Transmembrane helix</keyword>
<keyword evidence="1" id="KW-0472">Membrane</keyword>
<dbReference type="CDD" id="cd05018">
    <property type="entry name" value="CoxG"/>
    <property type="match status" value="1"/>
</dbReference>
<feature type="transmembrane region" description="Helical" evidence="1">
    <location>
        <begin position="201"/>
        <end position="219"/>
    </location>
</feature>
<reference evidence="2 3" key="1">
    <citation type="submission" date="2019-08" db="EMBL/GenBank/DDBJ databases">
        <title>Hyperibacter terrae gen. nov., sp. nov. and Hyperibacter viscosus sp. nov., two new members in the family Rhodospirillaceae isolated from the rhizosphere of Hypericum perforatum.</title>
        <authorList>
            <person name="Noviana Z."/>
        </authorList>
    </citation>
    <scope>NUCLEOTIDE SEQUENCE [LARGE SCALE GENOMIC DNA]</scope>
    <source>
        <strain evidence="2 3">R5959</strain>
    </source>
</reference>
<dbReference type="AlphaFoldDB" id="A0A5J6MXT0"/>
<keyword evidence="1" id="KW-0812">Transmembrane</keyword>
<dbReference type="Gene3D" id="3.30.530.20">
    <property type="match status" value="1"/>
</dbReference>
<evidence type="ECO:0000313" key="2">
    <source>
        <dbReference type="EMBL" id="QEX22488.1"/>
    </source>
</evidence>
<sequence length="220" mass="22274">MEMTGEYRITAPREAVWRALNDPAVLKQCIPGCEEIEKVSDTEMTAKVVAKVGPVSAKFGGKVTLSDLDPPNGYKITGEGTGGAVGFAKGGADVKLKPDETGQGTILTYTVNAAVGGKLAQIGARLIDGTARKLADEFFSKFSALVSAQAGAAAPAAAAAVSAAAPAATIPAAAAEPVTAPKTQPGAVTPPPAARKGLHPVIWIGGLIVIVLALLLYFGR</sequence>
<evidence type="ECO:0000256" key="1">
    <source>
        <dbReference type="SAM" id="Phobius"/>
    </source>
</evidence>
<dbReference type="OrthoDB" id="9787428at2"/>
<dbReference type="RefSeq" id="WP_151117962.1">
    <property type="nucleotide sequence ID" value="NZ_CP042582.1"/>
</dbReference>
<dbReference type="Proteomes" id="UP000325797">
    <property type="component" value="Chromosome"/>
</dbReference>
<dbReference type="SUPFAM" id="SSF55961">
    <property type="entry name" value="Bet v1-like"/>
    <property type="match status" value="1"/>
</dbReference>
<dbReference type="PANTHER" id="PTHR38588">
    <property type="entry name" value="BLL0334 PROTEIN"/>
    <property type="match status" value="1"/>
</dbReference>
<gene>
    <name evidence="2" type="ORF">FRZ61_24200</name>
</gene>
<keyword evidence="3" id="KW-1185">Reference proteome</keyword>
<dbReference type="InterPro" id="IPR023393">
    <property type="entry name" value="START-like_dom_sf"/>
</dbReference>
<evidence type="ECO:0000313" key="3">
    <source>
        <dbReference type="Proteomes" id="UP000325797"/>
    </source>
</evidence>
<dbReference type="Pfam" id="PF06240">
    <property type="entry name" value="COXG"/>
    <property type="match status" value="1"/>
</dbReference>
<organism evidence="2 3">
    <name type="scientific">Hypericibacter adhaerens</name>
    <dbReference type="NCBI Taxonomy" id="2602016"/>
    <lineage>
        <taxon>Bacteria</taxon>
        <taxon>Pseudomonadati</taxon>
        <taxon>Pseudomonadota</taxon>
        <taxon>Alphaproteobacteria</taxon>
        <taxon>Rhodospirillales</taxon>
        <taxon>Dongiaceae</taxon>
        <taxon>Hypericibacter</taxon>
    </lineage>
</organism>
<dbReference type="PANTHER" id="PTHR38588:SF1">
    <property type="entry name" value="BLL0334 PROTEIN"/>
    <property type="match status" value="1"/>
</dbReference>
<protein>
    <recommendedName>
        <fullName evidence="4">Carbon monoxide dehydrogenase</fullName>
    </recommendedName>
</protein>
<evidence type="ECO:0008006" key="4">
    <source>
        <dbReference type="Google" id="ProtNLM"/>
    </source>
</evidence>
<dbReference type="EMBL" id="CP042582">
    <property type="protein sequence ID" value="QEX22488.1"/>
    <property type="molecule type" value="Genomic_DNA"/>
</dbReference>